<dbReference type="InterPro" id="IPR038558">
    <property type="entry name" value="SAS-6_N_sf"/>
</dbReference>
<dbReference type="InterPro" id="IPR032396">
    <property type="entry name" value="SAS-6_N"/>
</dbReference>
<organism evidence="2 3">
    <name type="scientific">Tritrichomonas foetus</name>
    <dbReference type="NCBI Taxonomy" id="1144522"/>
    <lineage>
        <taxon>Eukaryota</taxon>
        <taxon>Metamonada</taxon>
        <taxon>Parabasalia</taxon>
        <taxon>Tritrichomonadida</taxon>
        <taxon>Tritrichomonadidae</taxon>
        <taxon>Tritrichomonas</taxon>
    </lineage>
</organism>
<dbReference type="Gene3D" id="2.170.210.20">
    <property type="entry name" value="Spindle assembly abnormal protein 6, N-terminal domain"/>
    <property type="match status" value="1"/>
</dbReference>
<evidence type="ECO:0000313" key="3">
    <source>
        <dbReference type="Proteomes" id="UP000179807"/>
    </source>
</evidence>
<proteinExistence type="predicted"/>
<dbReference type="PANTHER" id="PTHR34230">
    <property type="entry name" value="ASSEMBLY ABNORMAL PROTEIN 6, PUTATIVE-RELATED"/>
    <property type="match status" value="1"/>
</dbReference>
<accession>A0A1J4JYZ7</accession>
<dbReference type="GeneID" id="94841073"/>
<evidence type="ECO:0000313" key="2">
    <source>
        <dbReference type="EMBL" id="OHT03914.1"/>
    </source>
</evidence>
<gene>
    <name evidence="2" type="ORF">TRFO_28761</name>
</gene>
<dbReference type="Proteomes" id="UP000179807">
    <property type="component" value="Unassembled WGS sequence"/>
</dbReference>
<dbReference type="PANTHER" id="PTHR34230:SF2">
    <property type="entry name" value="SPINDLE ASSEMBLY ABNORMAL PROTEIN 6 N-TERMINAL DOMAIN-CONTAINING PROTEIN"/>
    <property type="match status" value="1"/>
</dbReference>
<dbReference type="EMBL" id="MLAK01000813">
    <property type="protein sequence ID" value="OHT03914.1"/>
    <property type="molecule type" value="Genomic_DNA"/>
</dbReference>
<dbReference type="AlphaFoldDB" id="A0A1J4JYZ7"/>
<comment type="caution">
    <text evidence="2">The sequence shown here is derived from an EMBL/GenBank/DDBJ whole genome shotgun (WGS) entry which is preliminary data.</text>
</comment>
<dbReference type="RefSeq" id="XP_068357050.1">
    <property type="nucleotide sequence ID" value="XM_068506369.1"/>
</dbReference>
<evidence type="ECO:0000259" key="1">
    <source>
        <dbReference type="Pfam" id="PF16531"/>
    </source>
</evidence>
<reference evidence="2" key="1">
    <citation type="submission" date="2016-10" db="EMBL/GenBank/DDBJ databases">
        <authorList>
            <person name="Benchimol M."/>
            <person name="Almeida L.G."/>
            <person name="Vasconcelos A.T."/>
            <person name="Perreira-Neves A."/>
            <person name="Rosa I.A."/>
            <person name="Tasca T."/>
            <person name="Bogo M.R."/>
            <person name="de Souza W."/>
        </authorList>
    </citation>
    <scope>NUCLEOTIDE SEQUENCE [LARGE SCALE GENOMIC DNA]</scope>
    <source>
        <strain evidence="2">K</strain>
    </source>
</reference>
<protein>
    <recommendedName>
        <fullName evidence="1">Spindle assembly abnormal protein 6 N-terminal domain-containing protein</fullName>
    </recommendedName>
</protein>
<dbReference type="OrthoDB" id="10566284at2759"/>
<feature type="domain" description="Spindle assembly abnormal protein 6 N-terminal" evidence="1">
    <location>
        <begin position="27"/>
        <end position="129"/>
    </location>
</feature>
<sequence length="187" mass="22018">MHPLLQSGYEVGYDENLILSTEDEGDSVYHFKIAQFTETENPEIRIEITKESDIYYVAFFVITPEDFPRFIKKQSFRKCRYENFAQSLSAVLENARTNRSSFSAIFNNQILEIKQHLEFKTVGIFKIEFGIADRADGYVVDQAQYRYHRKITDFNDRENQLKELLEHVEMRNPQLAAQLRKGLKFGK</sequence>
<keyword evidence="3" id="KW-1185">Reference proteome</keyword>
<dbReference type="Pfam" id="PF16531">
    <property type="entry name" value="SAS-6_N"/>
    <property type="match status" value="1"/>
</dbReference>
<dbReference type="VEuPathDB" id="TrichDB:TRFO_28761"/>
<name>A0A1J4JYZ7_9EUKA</name>